<reference evidence="12" key="1">
    <citation type="submission" date="2025-08" db="UniProtKB">
        <authorList>
            <consortium name="RefSeq"/>
        </authorList>
    </citation>
    <scope>IDENTIFICATION</scope>
</reference>
<dbReference type="HAMAP" id="MF_00367">
    <property type="entry name" value="GTPase_Era"/>
    <property type="match status" value="1"/>
</dbReference>
<dbReference type="CTD" id="26284"/>
<feature type="domain" description="Era-type G" evidence="10">
    <location>
        <begin position="108"/>
        <end position="372"/>
    </location>
</feature>
<dbReference type="SUPFAM" id="SSF54814">
    <property type="entry name" value="Prokaryotic type KH domain (KH-domain type II)"/>
    <property type="match status" value="1"/>
</dbReference>
<dbReference type="GO" id="GO:0005759">
    <property type="term" value="C:mitochondrial matrix"/>
    <property type="evidence" value="ECO:0007669"/>
    <property type="project" value="UniProtKB-SubCell"/>
</dbReference>
<dbReference type="InterPro" id="IPR005225">
    <property type="entry name" value="Small_GTP-bd"/>
</dbReference>
<evidence type="ECO:0000256" key="8">
    <source>
        <dbReference type="PROSITE-ProRule" id="PRU01050"/>
    </source>
</evidence>
<dbReference type="GO" id="GO:0019843">
    <property type="term" value="F:rRNA binding"/>
    <property type="evidence" value="ECO:0007669"/>
    <property type="project" value="UniProtKB-KW"/>
</dbReference>
<evidence type="ECO:0000256" key="3">
    <source>
        <dbReference type="ARBA" id="ARBA00019149"/>
    </source>
</evidence>
<evidence type="ECO:0000256" key="5">
    <source>
        <dbReference type="ARBA" id="ARBA00023134"/>
    </source>
</evidence>
<evidence type="ECO:0000256" key="4">
    <source>
        <dbReference type="ARBA" id="ARBA00022741"/>
    </source>
</evidence>
<comment type="subcellular location">
    <subcellularLocation>
        <location evidence="1">Mitochondrion inner membrane</location>
        <topology evidence="1">Peripheral membrane protein</topology>
    </subcellularLocation>
</comment>
<dbReference type="GO" id="GO:0000028">
    <property type="term" value="P:ribosomal small subunit assembly"/>
    <property type="evidence" value="ECO:0007669"/>
    <property type="project" value="TreeGrafter"/>
</dbReference>
<evidence type="ECO:0000256" key="1">
    <source>
        <dbReference type="ARBA" id="ARBA00004637"/>
    </source>
</evidence>
<dbReference type="RefSeq" id="XP_020659156.2">
    <property type="nucleotide sequence ID" value="XM_020803497.2"/>
</dbReference>
<feature type="region of interest" description="G1" evidence="8">
    <location>
        <begin position="116"/>
        <end position="123"/>
    </location>
</feature>
<sequence>MAAAAAWGLARRVSRVWGLAELRAWRARGKAPGVRSGLGAGFLNKALERPVFLPACLYKSDSALGHILGFLKEQEKPCVGQHAPPVSAFQEEHEEVLEQHPDQPDNPKVLKIAIIGAPNAGKSTLSNQLLGRKVFPVSQKVHTTRQNALGVITKEDTQLIILDTPGLTTPFKRKRHHLEDSLLYDPFRSLKEADLVVVVVDVSDTFTQNRLHPQVLKALHSVPEIPSILVLNKVDLLKKRQHLLHLVTKLTEGMVHGKAVPITSRLKARSSPPADDETPRDSQALETYTNGMEKPRDAEASHKPQTDSISDPEAASDVEEGDTAEAKGPPKGQKKKAQIGWPHFKEVFMLAAVYGEEVETLKKYLLQQARPGPWRFHSEVLTDQSPQEVCNNVIREKLLEYLPEEVPYSVVQEQEVWSEGPSGELVIVQNLVVQKKSHLKMLLGHEGELINRVVREAGHDLMNAFLCDVHLKLSVKLQK</sequence>
<proteinExistence type="inferred from homology"/>
<organism evidence="11 12">
    <name type="scientific">Pogona vitticeps</name>
    <name type="common">central bearded dragon</name>
    <dbReference type="NCBI Taxonomy" id="103695"/>
    <lineage>
        <taxon>Eukaryota</taxon>
        <taxon>Metazoa</taxon>
        <taxon>Chordata</taxon>
        <taxon>Craniata</taxon>
        <taxon>Vertebrata</taxon>
        <taxon>Euteleostomi</taxon>
        <taxon>Lepidosauria</taxon>
        <taxon>Squamata</taxon>
        <taxon>Bifurcata</taxon>
        <taxon>Unidentata</taxon>
        <taxon>Episquamata</taxon>
        <taxon>Toxicofera</taxon>
        <taxon>Iguania</taxon>
        <taxon>Acrodonta</taxon>
        <taxon>Agamidae</taxon>
        <taxon>Amphibolurinae</taxon>
        <taxon>Pogona</taxon>
    </lineage>
</organism>
<dbReference type="CDD" id="cd22534">
    <property type="entry name" value="KH-II_Era"/>
    <property type="match status" value="1"/>
</dbReference>
<evidence type="ECO:0000256" key="6">
    <source>
        <dbReference type="ARBA" id="ARBA00025227"/>
    </source>
</evidence>
<feature type="region of interest" description="G5" evidence="8">
    <location>
        <begin position="350"/>
        <end position="352"/>
    </location>
</feature>
<name>A0A6J0UEM7_9SAUR</name>
<dbReference type="GO" id="GO:0043024">
    <property type="term" value="F:ribosomal small subunit binding"/>
    <property type="evidence" value="ECO:0007669"/>
    <property type="project" value="TreeGrafter"/>
</dbReference>
<dbReference type="Proteomes" id="UP001652642">
    <property type="component" value="Chromosome 7"/>
</dbReference>
<dbReference type="InterPro" id="IPR027417">
    <property type="entry name" value="P-loop_NTPase"/>
</dbReference>
<comment type="similarity">
    <text evidence="2 8">Belongs to the TRAFAC class TrmE-Era-EngA-EngB-Septin-like GTPase superfamily. Era GTPase family.</text>
</comment>
<dbReference type="InterPro" id="IPR009019">
    <property type="entry name" value="KH_sf_prok-type"/>
</dbReference>
<dbReference type="KEGG" id="pvt:110084285"/>
<evidence type="ECO:0000256" key="9">
    <source>
        <dbReference type="SAM" id="MobiDB-lite"/>
    </source>
</evidence>
<dbReference type="InterPro" id="IPR006073">
    <property type="entry name" value="GTP-bd"/>
</dbReference>
<dbReference type="Pfam" id="PF01926">
    <property type="entry name" value="MMR_HSR1"/>
    <property type="match status" value="1"/>
</dbReference>
<dbReference type="SUPFAM" id="SSF52540">
    <property type="entry name" value="P-loop containing nucleoside triphosphate hydrolases"/>
    <property type="match status" value="1"/>
</dbReference>
<dbReference type="PANTHER" id="PTHR42698">
    <property type="entry name" value="GTPASE ERA"/>
    <property type="match status" value="1"/>
</dbReference>
<evidence type="ECO:0000256" key="7">
    <source>
        <dbReference type="ARBA" id="ARBA00030975"/>
    </source>
</evidence>
<accession>A0A6J0UEM7</accession>
<evidence type="ECO:0000313" key="11">
    <source>
        <dbReference type="Proteomes" id="UP001652642"/>
    </source>
</evidence>
<feature type="region of interest" description="Disordered" evidence="9">
    <location>
        <begin position="262"/>
        <end position="337"/>
    </location>
</feature>
<feature type="compositionally biased region" description="Acidic residues" evidence="9">
    <location>
        <begin position="314"/>
        <end position="323"/>
    </location>
</feature>
<dbReference type="NCBIfam" id="TIGR00231">
    <property type="entry name" value="small_GTP"/>
    <property type="match status" value="1"/>
</dbReference>
<feature type="region of interest" description="G3" evidence="8">
    <location>
        <begin position="163"/>
        <end position="166"/>
    </location>
</feature>
<dbReference type="InParanoid" id="A0A6J0UEM7"/>
<dbReference type="OrthoDB" id="8954335at2759"/>
<evidence type="ECO:0000256" key="2">
    <source>
        <dbReference type="ARBA" id="ARBA00007921"/>
    </source>
</evidence>
<feature type="region of interest" description="G4" evidence="8">
    <location>
        <begin position="232"/>
        <end position="235"/>
    </location>
</feature>
<dbReference type="GO" id="GO:0005743">
    <property type="term" value="C:mitochondrial inner membrane"/>
    <property type="evidence" value="ECO:0007669"/>
    <property type="project" value="UniProtKB-SubCell"/>
</dbReference>
<keyword evidence="5 8" id="KW-0342">GTP-binding</keyword>
<dbReference type="GeneID" id="110084285"/>
<dbReference type="PANTHER" id="PTHR42698:SF1">
    <property type="entry name" value="GTPASE ERA, MITOCHONDRIAL"/>
    <property type="match status" value="1"/>
</dbReference>
<dbReference type="InterPro" id="IPR030388">
    <property type="entry name" value="G_ERA_dom"/>
</dbReference>
<dbReference type="InterPro" id="IPR015946">
    <property type="entry name" value="KH_dom-like_a/b"/>
</dbReference>
<evidence type="ECO:0000313" key="12">
    <source>
        <dbReference type="RefSeq" id="XP_020659156.2"/>
    </source>
</evidence>
<protein>
    <recommendedName>
        <fullName evidence="3">GTPase Era, mitochondrial</fullName>
    </recommendedName>
    <alternativeName>
        <fullName evidence="7">ERA-like protein 1</fullName>
    </alternativeName>
</protein>
<gene>
    <name evidence="12" type="primary">ERAL1</name>
</gene>
<evidence type="ECO:0000259" key="10">
    <source>
        <dbReference type="PROSITE" id="PS51713"/>
    </source>
</evidence>
<dbReference type="AlphaFoldDB" id="A0A6J0UEM7"/>
<comment type="function">
    <text evidence="6">Probable GTPase that plays a role in the mitochondrial ribosomal small subunit assembly. Specifically binds the 12S mitochondrial rRNA (12S mt-rRNA) to a 33 nucleotide section delineating the 3' terminal stem-loop region. May act as a chaperone that protects the 12S mt-rRNA on the 28S mitoribosomal subunit during ribosomal small subunit assembly.</text>
</comment>
<dbReference type="PROSITE" id="PS51713">
    <property type="entry name" value="G_ERA"/>
    <property type="match status" value="1"/>
</dbReference>
<feature type="compositionally biased region" description="Basic and acidic residues" evidence="9">
    <location>
        <begin position="293"/>
        <end position="305"/>
    </location>
</feature>
<dbReference type="CDD" id="cd04163">
    <property type="entry name" value="Era"/>
    <property type="match status" value="1"/>
</dbReference>
<dbReference type="Gene3D" id="3.40.50.300">
    <property type="entry name" value="P-loop containing nucleotide triphosphate hydrolases"/>
    <property type="match status" value="1"/>
</dbReference>
<dbReference type="InterPro" id="IPR005662">
    <property type="entry name" value="GTPase_Era-like"/>
</dbReference>
<keyword evidence="4 8" id="KW-0547">Nucleotide-binding</keyword>
<feature type="region of interest" description="G2" evidence="8">
    <location>
        <begin position="142"/>
        <end position="146"/>
    </location>
</feature>
<dbReference type="FunCoup" id="A0A6J0UEM7">
    <property type="interactions" value="582"/>
</dbReference>
<dbReference type="Gene3D" id="3.30.300.20">
    <property type="match status" value="1"/>
</dbReference>
<dbReference type="GO" id="GO:0005525">
    <property type="term" value="F:GTP binding"/>
    <property type="evidence" value="ECO:0007669"/>
    <property type="project" value="UniProtKB-UniRule"/>
</dbReference>
<keyword evidence="11" id="KW-1185">Reference proteome</keyword>